<evidence type="ECO:0000313" key="2">
    <source>
        <dbReference type="EMBL" id="CAD5108323.1"/>
    </source>
</evidence>
<accession>A0A7U7ENM3</accession>
<protein>
    <recommendedName>
        <fullName evidence="4">Quorum-sensing-regulated virulence factor</fullName>
    </recommendedName>
</protein>
<name>A0A7U7ENM3_9GAMM</name>
<keyword evidence="3" id="KW-1185">Reference proteome</keyword>
<proteinExistence type="predicted"/>
<evidence type="ECO:0000256" key="1">
    <source>
        <dbReference type="SAM" id="SignalP"/>
    </source>
</evidence>
<keyword evidence="1" id="KW-0732">Signal</keyword>
<dbReference type="InterPro" id="IPR025203">
    <property type="entry name" value="QSregVF"/>
</dbReference>
<dbReference type="RefSeq" id="WP_187671641.1">
    <property type="nucleotide sequence ID" value="NZ_CAJFCI010000052.1"/>
</dbReference>
<evidence type="ECO:0000313" key="3">
    <source>
        <dbReference type="Proteomes" id="UP000583387"/>
    </source>
</evidence>
<feature type="signal peptide" evidence="1">
    <location>
        <begin position="1"/>
        <end position="19"/>
    </location>
</feature>
<dbReference type="Proteomes" id="UP000583387">
    <property type="component" value="Unassembled WGS sequence"/>
</dbReference>
<feature type="chain" id="PRO_5031197951" description="Quorum-sensing-regulated virulence factor" evidence="1">
    <location>
        <begin position="20"/>
        <end position="133"/>
    </location>
</feature>
<organism evidence="2 3">
    <name type="scientific">Zestomonas carbonaria</name>
    <dbReference type="NCBI Taxonomy" id="2762745"/>
    <lineage>
        <taxon>Bacteria</taxon>
        <taxon>Pseudomonadati</taxon>
        <taxon>Pseudomonadota</taxon>
        <taxon>Gammaproteobacteria</taxon>
        <taxon>Pseudomonadales</taxon>
        <taxon>Pseudomonadaceae</taxon>
        <taxon>Zestomonas</taxon>
    </lineage>
</organism>
<evidence type="ECO:0008006" key="4">
    <source>
        <dbReference type="Google" id="ProtNLM"/>
    </source>
</evidence>
<dbReference type="AlphaFoldDB" id="A0A7U7ENM3"/>
<gene>
    <name evidence="2" type="ORF">PSEWESI4_02608</name>
</gene>
<sequence length="133" mass="14850">MRFIVPAITLFLAIPAVHAASLKDHELVRMLDNVARESSVGTPRAINEDILDQGYTVDGHELVNHLSVRTSHAQQMRANPDSVRAQLGASVCRNAGYRQLLARGAVLRYEFTEYKTNRPVTSERFEKSDCGIQ</sequence>
<dbReference type="Gene3D" id="3.30.300.250">
    <property type="match status" value="1"/>
</dbReference>
<reference evidence="2 3" key="1">
    <citation type="submission" date="2020-08" db="EMBL/GenBank/DDBJ databases">
        <authorList>
            <person name="Criscuolo A."/>
        </authorList>
    </citation>
    <scope>NUCLEOTIDE SEQUENCE [LARGE SCALE GENOMIC DNA]</scope>
    <source>
        <strain evidence="2">CIP111764</strain>
    </source>
</reference>
<dbReference type="Pfam" id="PF13652">
    <property type="entry name" value="QSregVF"/>
    <property type="match status" value="1"/>
</dbReference>
<comment type="caution">
    <text evidence="2">The sequence shown here is derived from an EMBL/GenBank/DDBJ whole genome shotgun (WGS) entry which is preliminary data.</text>
</comment>
<dbReference type="EMBL" id="CAJFCI010000052">
    <property type="protein sequence ID" value="CAD5108323.1"/>
    <property type="molecule type" value="Genomic_DNA"/>
</dbReference>